<feature type="domain" description="HTH iclR-type" evidence="4">
    <location>
        <begin position="14"/>
        <end position="73"/>
    </location>
</feature>
<keyword evidence="3" id="KW-0804">Transcription</keyword>
<name>A0ABP2IHK4_CORAM</name>
<dbReference type="InterPro" id="IPR050707">
    <property type="entry name" value="HTH_MetabolicPath_Reg"/>
</dbReference>
<dbReference type="SUPFAM" id="SSF46785">
    <property type="entry name" value="Winged helix' DNA-binding domain"/>
    <property type="match status" value="1"/>
</dbReference>
<dbReference type="PROSITE" id="PS51078">
    <property type="entry name" value="ICLR_ED"/>
    <property type="match status" value="1"/>
</dbReference>
<dbReference type="SMART" id="SM00346">
    <property type="entry name" value="HTH_ICLR"/>
    <property type="match status" value="1"/>
</dbReference>
<dbReference type="Proteomes" id="UP000006015">
    <property type="component" value="Unassembled WGS sequence"/>
</dbReference>
<protein>
    <submittedName>
        <fullName evidence="6">Transcriptional regulator, IclR family, C-terminal domain protein</fullName>
    </submittedName>
</protein>
<feature type="domain" description="IclR-ED" evidence="5">
    <location>
        <begin position="67"/>
        <end position="231"/>
    </location>
</feature>
<dbReference type="Gene3D" id="3.30.450.40">
    <property type="match status" value="2"/>
</dbReference>
<dbReference type="SUPFAM" id="SSF55781">
    <property type="entry name" value="GAF domain-like"/>
    <property type="match status" value="1"/>
</dbReference>
<reference evidence="6 7" key="1">
    <citation type="submission" date="2010-04" db="EMBL/GenBank/DDBJ databases">
        <authorList>
            <person name="Weinstock G."/>
            <person name="Sodergren E."/>
            <person name="Clifton S."/>
            <person name="Fulton L."/>
            <person name="Fulton B."/>
            <person name="Courtney L."/>
            <person name="Fronick C."/>
            <person name="Harrison M."/>
            <person name="Strong C."/>
            <person name="Farmer C."/>
            <person name="Delahaunty K."/>
            <person name="Markovic C."/>
            <person name="Hall O."/>
            <person name="Minx P."/>
            <person name="Tomlinson C."/>
            <person name="Mitreva M."/>
            <person name="Hou S."/>
            <person name="Wollam A."/>
            <person name="Pepin K.H."/>
            <person name="Johnson M."/>
            <person name="Bhonagiri V."/>
            <person name="Zhang X."/>
            <person name="Suruliraj S."/>
            <person name="Warren W."/>
            <person name="Chinwalla A."/>
            <person name="Mardis E.R."/>
            <person name="Wilson R.K."/>
        </authorList>
    </citation>
    <scope>NUCLEOTIDE SEQUENCE [LARGE SCALE GENOMIC DNA]</scope>
    <source>
        <strain evidence="6 7">DSM 20306</strain>
    </source>
</reference>
<dbReference type="InterPro" id="IPR014757">
    <property type="entry name" value="Tscrpt_reg_IclR_C"/>
</dbReference>
<dbReference type="InterPro" id="IPR029016">
    <property type="entry name" value="GAF-like_dom_sf"/>
</dbReference>
<evidence type="ECO:0000256" key="2">
    <source>
        <dbReference type="ARBA" id="ARBA00023125"/>
    </source>
</evidence>
<evidence type="ECO:0000313" key="6">
    <source>
        <dbReference type="EMBL" id="EFG80786.1"/>
    </source>
</evidence>
<organism evidence="6 7">
    <name type="scientific">Corynebacterium ammoniagenes DSM 20306</name>
    <dbReference type="NCBI Taxonomy" id="649754"/>
    <lineage>
        <taxon>Bacteria</taxon>
        <taxon>Bacillati</taxon>
        <taxon>Actinomycetota</taxon>
        <taxon>Actinomycetes</taxon>
        <taxon>Mycobacteriales</taxon>
        <taxon>Corynebacteriaceae</taxon>
        <taxon>Corynebacterium</taxon>
    </lineage>
</organism>
<dbReference type="EMBL" id="ADNS01000027">
    <property type="protein sequence ID" value="EFG80786.1"/>
    <property type="molecule type" value="Genomic_DNA"/>
</dbReference>
<evidence type="ECO:0000256" key="1">
    <source>
        <dbReference type="ARBA" id="ARBA00023015"/>
    </source>
</evidence>
<dbReference type="PANTHER" id="PTHR30136:SF39">
    <property type="entry name" value="TRANSCRIPTIONAL REGULATORY PROTEIN"/>
    <property type="match status" value="1"/>
</dbReference>
<dbReference type="Gene3D" id="1.10.10.10">
    <property type="entry name" value="Winged helix-like DNA-binding domain superfamily/Winged helix DNA-binding domain"/>
    <property type="match status" value="1"/>
</dbReference>
<dbReference type="InterPro" id="IPR005471">
    <property type="entry name" value="Tscrpt_reg_IclR_N"/>
</dbReference>
<dbReference type="InterPro" id="IPR036390">
    <property type="entry name" value="WH_DNA-bd_sf"/>
</dbReference>
<comment type="caution">
    <text evidence="6">The sequence shown here is derived from an EMBL/GenBank/DDBJ whole genome shotgun (WGS) entry which is preliminary data.</text>
</comment>
<dbReference type="Pfam" id="PF01614">
    <property type="entry name" value="IclR_C"/>
    <property type="match status" value="1"/>
</dbReference>
<dbReference type="Pfam" id="PF09339">
    <property type="entry name" value="HTH_IclR"/>
    <property type="match status" value="1"/>
</dbReference>
<keyword evidence="7" id="KW-1185">Reference proteome</keyword>
<keyword evidence="1" id="KW-0805">Transcription regulation</keyword>
<accession>A0ABP2IHK4</accession>
<dbReference type="InterPro" id="IPR036388">
    <property type="entry name" value="WH-like_DNA-bd_sf"/>
</dbReference>
<sequence length="231" mass="24181">MFQYMGDYSAVSGIKVLDRAVAIMMAAANKPSTLNDLCETTGLPRATAHRLATALEAHRLVARTPEGKWTIGSAFPGNRNDLLSSAKPIMDQLMEDTGESIQLYQWTETARTCVATAEPAQGLHNVVPVGSQLPLTSGSAARVIAAFAEITIEGATFSQADVDAAKEAGYSESVEEREAGLASVSAPILDANGQLVAVLSISGSVDRYKPSPAEKFGAQLLDAASQLSAAL</sequence>
<evidence type="ECO:0000256" key="3">
    <source>
        <dbReference type="ARBA" id="ARBA00023163"/>
    </source>
</evidence>
<proteinExistence type="predicted"/>
<evidence type="ECO:0000259" key="4">
    <source>
        <dbReference type="PROSITE" id="PS51077"/>
    </source>
</evidence>
<dbReference type="PROSITE" id="PS51077">
    <property type="entry name" value="HTH_ICLR"/>
    <property type="match status" value="1"/>
</dbReference>
<dbReference type="PANTHER" id="PTHR30136">
    <property type="entry name" value="HELIX-TURN-HELIX TRANSCRIPTIONAL REGULATOR, ICLR FAMILY"/>
    <property type="match status" value="1"/>
</dbReference>
<keyword evidence="2" id="KW-0238">DNA-binding</keyword>
<gene>
    <name evidence="6" type="ORF">HMPREF0281_02154</name>
</gene>
<evidence type="ECO:0000259" key="5">
    <source>
        <dbReference type="PROSITE" id="PS51078"/>
    </source>
</evidence>
<evidence type="ECO:0000313" key="7">
    <source>
        <dbReference type="Proteomes" id="UP000006015"/>
    </source>
</evidence>